<evidence type="ECO:0000259" key="1">
    <source>
        <dbReference type="Pfam" id="PF01863"/>
    </source>
</evidence>
<dbReference type="PANTHER" id="PTHR30399:SF1">
    <property type="entry name" value="UTP PYROPHOSPHATASE"/>
    <property type="match status" value="1"/>
</dbReference>
<dbReference type="EMBL" id="UGQS01000002">
    <property type="protein sequence ID" value="STZ77015.1"/>
    <property type="molecule type" value="Genomic_DNA"/>
</dbReference>
<reference evidence="2 3" key="1">
    <citation type="submission" date="2018-06" db="EMBL/GenBank/DDBJ databases">
        <authorList>
            <consortium name="Pathogen Informatics"/>
            <person name="Doyle S."/>
        </authorList>
    </citation>
    <scope>NUCLEOTIDE SEQUENCE [LARGE SCALE GENOMIC DNA]</scope>
    <source>
        <strain evidence="2 3">NCTC10295</strain>
    </source>
</reference>
<dbReference type="Gene3D" id="3.30.2010.10">
    <property type="entry name" value="Metalloproteases ('zincins'), catalytic domain"/>
    <property type="match status" value="1"/>
</dbReference>
<accession>A0A378UI89</accession>
<gene>
    <name evidence="2" type="ORF">NCTC10295_01815</name>
</gene>
<evidence type="ECO:0000313" key="2">
    <source>
        <dbReference type="EMBL" id="STZ77015.1"/>
    </source>
</evidence>
<feature type="domain" description="YgjP-like metallopeptidase" evidence="1">
    <location>
        <begin position="24"/>
        <end position="222"/>
    </location>
</feature>
<proteinExistence type="predicted"/>
<dbReference type="RefSeq" id="WP_066080386.1">
    <property type="nucleotide sequence ID" value="NZ_CP181246.1"/>
</dbReference>
<sequence length="230" mass="26422">MPHYTYTFSDGHTLNIDLKRRAKKNLILRPIDAHTVSISLPPFVGERRLQEWLRSNEALLRQTQAKGAAKQMPADTLPAWIWYHGIQTALTPSEQSCIRHRPSEMLIPHQETAQQIQHLRRFLTARAREYLLPRLERHAAALDLRPAAAALSNAKTFWGVCRARTGIRLNWRLIGAPEYVADYVCIHELCHLPHPDHSPRFWALVNRHTPHTQAAKSWLKAHGSELFILG</sequence>
<dbReference type="InterPro" id="IPR053136">
    <property type="entry name" value="UTP_pyrophosphatase-like"/>
</dbReference>
<evidence type="ECO:0000313" key="3">
    <source>
        <dbReference type="Proteomes" id="UP000254651"/>
    </source>
</evidence>
<name>A0A378UI89_BERDE</name>
<protein>
    <submittedName>
        <fullName evidence="2">Protein of uncharacterized function DUF45</fullName>
    </submittedName>
</protein>
<organism evidence="2 3">
    <name type="scientific">Bergeriella denitrificans</name>
    <name type="common">Neisseria denitrificans</name>
    <dbReference type="NCBI Taxonomy" id="494"/>
    <lineage>
        <taxon>Bacteria</taxon>
        <taxon>Pseudomonadati</taxon>
        <taxon>Pseudomonadota</taxon>
        <taxon>Betaproteobacteria</taxon>
        <taxon>Neisseriales</taxon>
        <taxon>Neisseriaceae</taxon>
        <taxon>Bergeriella</taxon>
    </lineage>
</organism>
<dbReference type="AlphaFoldDB" id="A0A378UI89"/>
<dbReference type="Pfam" id="PF01863">
    <property type="entry name" value="YgjP-like"/>
    <property type="match status" value="1"/>
</dbReference>
<dbReference type="PANTHER" id="PTHR30399">
    <property type="entry name" value="UNCHARACTERIZED PROTEIN YGJP"/>
    <property type="match status" value="1"/>
</dbReference>
<dbReference type="Proteomes" id="UP000254651">
    <property type="component" value="Unassembled WGS sequence"/>
</dbReference>
<keyword evidence="3" id="KW-1185">Reference proteome</keyword>
<dbReference type="CDD" id="cd07344">
    <property type="entry name" value="M48_yhfN_like"/>
    <property type="match status" value="1"/>
</dbReference>
<dbReference type="InterPro" id="IPR002725">
    <property type="entry name" value="YgjP-like_metallopeptidase"/>
</dbReference>